<gene>
    <name evidence="1" type="ordered locus">VVP03</name>
</gene>
<sequence>MVWASGAIIEINPDAGSFFIKKSASALIFCSGLHVLIKMSEVMAETKACLLSFRSLVFLG</sequence>
<reference evidence="1 2" key="1">
    <citation type="journal article" date="2003" name="Genome Res.">
        <title>Comparative genome analysis of Vibrio vulnificus, a marine pathogen.</title>
        <authorList>
            <person name="Chen C.Y."/>
            <person name="Wu K.M."/>
            <person name="Chang Y.C."/>
            <person name="Chang C.H."/>
            <person name="Tsai H.C."/>
            <person name="Liao T.L."/>
            <person name="Liu Y.M."/>
            <person name="Chen H.J."/>
            <person name="Shen A.B."/>
            <person name="Li J.C."/>
            <person name="Su T.L."/>
            <person name="Shao C.P."/>
            <person name="Lee C.T."/>
            <person name="Hor L.I."/>
            <person name="Tsai S.F."/>
        </authorList>
    </citation>
    <scope>NUCLEOTIDE SEQUENCE [LARGE SCALE GENOMIC DNA]</scope>
    <source>
        <strain evidence="1 2">YJ016</strain>
        <plasmid evidence="1">pYJ016</plasmid>
    </source>
</reference>
<dbReference type="HOGENOM" id="CLU_2940682_0_0_6"/>
<name>Q7MBP0_VIBVY</name>
<keyword evidence="1" id="KW-0614">Plasmid</keyword>
<evidence type="ECO:0000313" key="1">
    <source>
        <dbReference type="EMBL" id="BAC97726.1"/>
    </source>
</evidence>
<dbReference type="AlphaFoldDB" id="Q7MBP0"/>
<accession>Q7MBP0</accession>
<geneLocation type="plasmid" evidence="1 2">
    <name>pYJ016</name>
</geneLocation>
<dbReference type="KEGG" id="vvy:VVP03"/>
<dbReference type="EMBL" id="AP005352">
    <property type="protein sequence ID" value="BAC97726.1"/>
    <property type="molecule type" value="Genomic_DNA"/>
</dbReference>
<proteinExistence type="predicted"/>
<evidence type="ECO:0000313" key="2">
    <source>
        <dbReference type="Proteomes" id="UP000002675"/>
    </source>
</evidence>
<dbReference type="Proteomes" id="UP000002675">
    <property type="component" value="Plasmid pYJ016"/>
</dbReference>
<organism evidence="1 2">
    <name type="scientific">Vibrio vulnificus (strain YJ016)</name>
    <dbReference type="NCBI Taxonomy" id="196600"/>
    <lineage>
        <taxon>Bacteria</taxon>
        <taxon>Pseudomonadati</taxon>
        <taxon>Pseudomonadota</taxon>
        <taxon>Gammaproteobacteria</taxon>
        <taxon>Vibrionales</taxon>
        <taxon>Vibrionaceae</taxon>
        <taxon>Vibrio</taxon>
    </lineage>
</organism>
<protein>
    <submittedName>
        <fullName evidence="1">Uncharacterized protein</fullName>
    </submittedName>
</protein>